<proteinExistence type="predicted"/>
<keyword evidence="2" id="KW-0540">Nuclease</keyword>
<gene>
    <name evidence="2" type="ORF">H1S01_15470</name>
</gene>
<dbReference type="InterPro" id="IPR052892">
    <property type="entry name" value="NA-targeting_endonuclease"/>
</dbReference>
<keyword evidence="3" id="KW-1185">Reference proteome</keyword>
<dbReference type="InterPro" id="IPR002711">
    <property type="entry name" value="HNH"/>
</dbReference>
<dbReference type="Proteomes" id="UP000617402">
    <property type="component" value="Unassembled WGS sequence"/>
</dbReference>
<keyword evidence="2" id="KW-0255">Endonuclease</keyword>
<protein>
    <submittedName>
        <fullName evidence="2">HNH endonuclease</fullName>
    </submittedName>
</protein>
<dbReference type="GO" id="GO:0004519">
    <property type="term" value="F:endonuclease activity"/>
    <property type="evidence" value="ECO:0007669"/>
    <property type="project" value="UniProtKB-KW"/>
</dbReference>
<evidence type="ECO:0000313" key="3">
    <source>
        <dbReference type="Proteomes" id="UP000617402"/>
    </source>
</evidence>
<dbReference type="InterPro" id="IPR003615">
    <property type="entry name" value="HNH_nuc"/>
</dbReference>
<accession>A0ABR7T516</accession>
<sequence length="275" mass="32883">MSNKMFEMNYYATYYFVDIVNNVIMNGGMDYAPTLNEFFENGTFFYPFEKNSILHEFIYWAIERILLDENDLKSFEKIDENNYFEYEFKVNLFMKKHDISHISFAKWFNTVNEYEKTINEDCLVAYFDYLKEGPLHTLLTQTTEEVFYILFQNRAFLKEFNMHIAFYISNTEIKNLSTEDKKYFEKDGILKRDNIPKWVRKAIFFRDRGHCCCCNRDLTGLISLIDLEPTMDHIVPLAEGGSNDISNLQLLCKTCNSRKNDVAITYNLYQLWYEK</sequence>
<dbReference type="EMBL" id="JACVHF010000020">
    <property type="protein sequence ID" value="MBC9785884.1"/>
    <property type="molecule type" value="Genomic_DNA"/>
</dbReference>
<organism evidence="2 3">
    <name type="scientific">Heliobacterium chlorum</name>
    <dbReference type="NCBI Taxonomy" id="2698"/>
    <lineage>
        <taxon>Bacteria</taxon>
        <taxon>Bacillati</taxon>
        <taxon>Bacillota</taxon>
        <taxon>Clostridia</taxon>
        <taxon>Eubacteriales</taxon>
        <taxon>Heliobacteriaceae</taxon>
        <taxon>Heliobacterium</taxon>
    </lineage>
</organism>
<name>A0ABR7T516_HELCL</name>
<evidence type="ECO:0000259" key="1">
    <source>
        <dbReference type="SMART" id="SM00507"/>
    </source>
</evidence>
<dbReference type="PANTHER" id="PTHR33877:SF1">
    <property type="entry name" value="TYPE IV METHYL-DIRECTED RESTRICTION ENZYME ECOKMCRA"/>
    <property type="match status" value="1"/>
</dbReference>
<keyword evidence="2" id="KW-0378">Hydrolase</keyword>
<dbReference type="SMART" id="SM00507">
    <property type="entry name" value="HNHc"/>
    <property type="match status" value="1"/>
</dbReference>
<evidence type="ECO:0000313" key="2">
    <source>
        <dbReference type="EMBL" id="MBC9785884.1"/>
    </source>
</evidence>
<dbReference type="RefSeq" id="WP_188041318.1">
    <property type="nucleotide sequence ID" value="NZ_JACVHF010000020.1"/>
</dbReference>
<dbReference type="Pfam" id="PF01844">
    <property type="entry name" value="HNH"/>
    <property type="match status" value="1"/>
</dbReference>
<feature type="domain" description="HNH nuclease" evidence="1">
    <location>
        <begin position="198"/>
        <end position="257"/>
    </location>
</feature>
<comment type="caution">
    <text evidence="2">The sequence shown here is derived from an EMBL/GenBank/DDBJ whole genome shotgun (WGS) entry which is preliminary data.</text>
</comment>
<reference evidence="2 3" key="1">
    <citation type="submission" date="2020-07" db="EMBL/GenBank/DDBJ databases">
        <title>Draft whole-genome sequence of Heliobacterium chlorum DSM 3682, type strain.</title>
        <authorList>
            <person name="Kyndt J.A."/>
            <person name="Meyer T.E."/>
            <person name="Imhoff J.F."/>
        </authorList>
    </citation>
    <scope>NUCLEOTIDE SEQUENCE [LARGE SCALE GENOMIC DNA]</scope>
    <source>
        <strain evidence="2 3">DSM 3682</strain>
    </source>
</reference>
<dbReference type="Gene3D" id="1.10.30.50">
    <property type="match status" value="1"/>
</dbReference>
<dbReference type="PANTHER" id="PTHR33877">
    <property type="entry name" value="SLL1193 PROTEIN"/>
    <property type="match status" value="1"/>
</dbReference>
<dbReference type="CDD" id="cd00085">
    <property type="entry name" value="HNHc"/>
    <property type="match status" value="1"/>
</dbReference>